<dbReference type="InterPro" id="IPR017871">
    <property type="entry name" value="ABC_transporter-like_CS"/>
</dbReference>
<protein>
    <submittedName>
        <fullName evidence="7">Putative ABC transport system ATP-binding protein</fullName>
    </submittedName>
</protein>
<evidence type="ECO:0000313" key="8">
    <source>
        <dbReference type="Proteomes" id="UP000199759"/>
    </source>
</evidence>
<keyword evidence="4 7" id="KW-0067">ATP-binding</keyword>
<dbReference type="PROSITE" id="PS50893">
    <property type="entry name" value="ABC_TRANSPORTER_2"/>
    <property type="match status" value="1"/>
</dbReference>
<name>A0A1G9R0K8_9PROT</name>
<keyword evidence="1" id="KW-0813">Transport</keyword>
<dbReference type="OrthoDB" id="7627620at2"/>
<dbReference type="PROSITE" id="PS00211">
    <property type="entry name" value="ABC_TRANSPORTER_1"/>
    <property type="match status" value="1"/>
</dbReference>
<proteinExistence type="inferred from homology"/>
<keyword evidence="2" id="KW-0997">Cell inner membrane</keyword>
<evidence type="ECO:0000313" key="7">
    <source>
        <dbReference type="EMBL" id="SDM16681.1"/>
    </source>
</evidence>
<evidence type="ECO:0000256" key="4">
    <source>
        <dbReference type="ARBA" id="ARBA00022840"/>
    </source>
</evidence>
<dbReference type="InterPro" id="IPR003439">
    <property type="entry name" value="ABC_transporter-like_ATP-bd"/>
</dbReference>
<evidence type="ECO:0000256" key="5">
    <source>
        <dbReference type="ARBA" id="ARBA00038388"/>
    </source>
</evidence>
<dbReference type="InterPro" id="IPR017911">
    <property type="entry name" value="MacB-like_ATP-bd"/>
</dbReference>
<dbReference type="RefSeq" id="WP_091768728.1">
    <property type="nucleotide sequence ID" value="NZ_FNHG01000006.1"/>
</dbReference>
<evidence type="ECO:0000256" key="3">
    <source>
        <dbReference type="ARBA" id="ARBA00022741"/>
    </source>
</evidence>
<keyword evidence="2" id="KW-0472">Membrane</keyword>
<sequence length="227" mass="24220">MTDTSLPPVLSLRDVELTLMAASGPIHILDHVCLDVRAGESVAIVGPSGSGKSSLMAVSAGLERATSGEIILLGDPVTGRNEGELARLRRGRVGFVFQSFHLMPTMTALENVMAPLEIARQDRVRERAAEALSQVGLEHRLKHYPGQLSGGEKQRVAVARALAVGPEIIFADEPTGNLDTAAGSMIADFLFEAARRHGAALVLVTHDRDLASRADRIVEMRDGAIQS</sequence>
<dbReference type="Gene3D" id="3.40.50.300">
    <property type="entry name" value="P-loop containing nucleotide triphosphate hydrolases"/>
    <property type="match status" value="1"/>
</dbReference>
<dbReference type="InterPro" id="IPR015854">
    <property type="entry name" value="ABC_transpr_LolD-like"/>
</dbReference>
<keyword evidence="2" id="KW-1003">Cell membrane</keyword>
<feature type="domain" description="ABC transporter" evidence="6">
    <location>
        <begin position="10"/>
        <end position="227"/>
    </location>
</feature>
<dbReference type="PANTHER" id="PTHR24220">
    <property type="entry name" value="IMPORT ATP-BINDING PROTEIN"/>
    <property type="match status" value="1"/>
</dbReference>
<dbReference type="GO" id="GO:0005524">
    <property type="term" value="F:ATP binding"/>
    <property type="evidence" value="ECO:0007669"/>
    <property type="project" value="UniProtKB-KW"/>
</dbReference>
<dbReference type="GO" id="GO:0098796">
    <property type="term" value="C:membrane protein complex"/>
    <property type="evidence" value="ECO:0007669"/>
    <property type="project" value="UniProtKB-ARBA"/>
</dbReference>
<reference evidence="7 8" key="1">
    <citation type="submission" date="2016-10" db="EMBL/GenBank/DDBJ databases">
        <authorList>
            <person name="de Groot N.N."/>
        </authorList>
    </citation>
    <scope>NUCLEOTIDE SEQUENCE [LARGE SCALE GENOMIC DNA]</scope>
    <source>
        <strain evidence="7 8">DSM 16077</strain>
    </source>
</reference>
<dbReference type="GO" id="GO:0005886">
    <property type="term" value="C:plasma membrane"/>
    <property type="evidence" value="ECO:0007669"/>
    <property type="project" value="TreeGrafter"/>
</dbReference>
<accession>A0A1G9R0K8</accession>
<dbReference type="Pfam" id="PF00005">
    <property type="entry name" value="ABC_tran"/>
    <property type="match status" value="1"/>
</dbReference>
<dbReference type="SUPFAM" id="SSF52540">
    <property type="entry name" value="P-loop containing nucleoside triphosphate hydrolases"/>
    <property type="match status" value="1"/>
</dbReference>
<dbReference type="GO" id="GO:0016887">
    <property type="term" value="F:ATP hydrolysis activity"/>
    <property type="evidence" value="ECO:0007669"/>
    <property type="project" value="InterPro"/>
</dbReference>
<gene>
    <name evidence="7" type="ORF">SAMN04488568_10613</name>
</gene>
<organism evidence="7 8">
    <name type="scientific">Maricaulis salignorans</name>
    <dbReference type="NCBI Taxonomy" id="144026"/>
    <lineage>
        <taxon>Bacteria</taxon>
        <taxon>Pseudomonadati</taxon>
        <taxon>Pseudomonadota</taxon>
        <taxon>Alphaproteobacteria</taxon>
        <taxon>Maricaulales</taxon>
        <taxon>Maricaulaceae</taxon>
        <taxon>Maricaulis</taxon>
    </lineage>
</organism>
<dbReference type="InterPro" id="IPR027417">
    <property type="entry name" value="P-loop_NTPase"/>
</dbReference>
<dbReference type="STRING" id="144026.SAMN04488568_10613"/>
<dbReference type="EMBL" id="FNHG01000006">
    <property type="protein sequence ID" value="SDM16681.1"/>
    <property type="molecule type" value="Genomic_DNA"/>
</dbReference>
<dbReference type="CDD" id="cd03255">
    <property type="entry name" value="ABC_MJ0796_LolCDE_FtsE"/>
    <property type="match status" value="1"/>
</dbReference>
<dbReference type="InterPro" id="IPR003593">
    <property type="entry name" value="AAA+_ATPase"/>
</dbReference>
<evidence type="ECO:0000259" key="6">
    <source>
        <dbReference type="PROSITE" id="PS50893"/>
    </source>
</evidence>
<dbReference type="FunFam" id="3.40.50.300:FF:000032">
    <property type="entry name" value="Export ABC transporter ATP-binding protein"/>
    <property type="match status" value="1"/>
</dbReference>
<dbReference type="GO" id="GO:0022857">
    <property type="term" value="F:transmembrane transporter activity"/>
    <property type="evidence" value="ECO:0007669"/>
    <property type="project" value="TreeGrafter"/>
</dbReference>
<evidence type="ECO:0000256" key="1">
    <source>
        <dbReference type="ARBA" id="ARBA00022448"/>
    </source>
</evidence>
<evidence type="ECO:0000256" key="2">
    <source>
        <dbReference type="ARBA" id="ARBA00022519"/>
    </source>
</evidence>
<comment type="similarity">
    <text evidence="5">Belongs to the ABC transporter superfamily. Macrolide exporter (TC 3.A.1.122) family.</text>
</comment>
<dbReference type="AlphaFoldDB" id="A0A1G9R0K8"/>
<dbReference type="Proteomes" id="UP000199759">
    <property type="component" value="Unassembled WGS sequence"/>
</dbReference>
<keyword evidence="8" id="KW-1185">Reference proteome</keyword>
<keyword evidence="3" id="KW-0547">Nucleotide-binding</keyword>
<dbReference type="SMART" id="SM00382">
    <property type="entry name" value="AAA"/>
    <property type="match status" value="1"/>
</dbReference>